<name>A0A0C2C078_9BILA</name>
<evidence type="ECO:0000313" key="2">
    <source>
        <dbReference type="Proteomes" id="UP000054047"/>
    </source>
</evidence>
<dbReference type="EMBL" id="KN789868">
    <property type="protein sequence ID" value="KIH43022.1"/>
    <property type="molecule type" value="Genomic_DNA"/>
</dbReference>
<dbReference type="AlphaFoldDB" id="A0A0C2C078"/>
<dbReference type="Proteomes" id="UP000054047">
    <property type="component" value="Unassembled WGS sequence"/>
</dbReference>
<feature type="non-terminal residue" evidence="1">
    <location>
        <position position="33"/>
    </location>
</feature>
<organism evidence="1 2">
    <name type="scientific">Ancylostoma duodenale</name>
    <dbReference type="NCBI Taxonomy" id="51022"/>
    <lineage>
        <taxon>Eukaryota</taxon>
        <taxon>Metazoa</taxon>
        <taxon>Ecdysozoa</taxon>
        <taxon>Nematoda</taxon>
        <taxon>Chromadorea</taxon>
        <taxon>Rhabditida</taxon>
        <taxon>Rhabditina</taxon>
        <taxon>Rhabditomorpha</taxon>
        <taxon>Strongyloidea</taxon>
        <taxon>Ancylostomatidae</taxon>
        <taxon>Ancylostomatinae</taxon>
        <taxon>Ancylostoma</taxon>
    </lineage>
</organism>
<protein>
    <submittedName>
        <fullName evidence="1">Uncharacterized protein</fullName>
    </submittedName>
</protein>
<keyword evidence="2" id="KW-1185">Reference proteome</keyword>
<sequence length="33" mass="3832">MFRNRCGCIVLYHRLVSQSCSYASNNFPKPLLL</sequence>
<gene>
    <name evidence="1" type="ORF">ANCDUO_26985</name>
</gene>
<proteinExistence type="predicted"/>
<reference evidence="1 2" key="1">
    <citation type="submission" date="2013-12" db="EMBL/GenBank/DDBJ databases">
        <title>Draft genome of the parsitic nematode Ancylostoma duodenale.</title>
        <authorList>
            <person name="Mitreva M."/>
        </authorList>
    </citation>
    <scope>NUCLEOTIDE SEQUENCE [LARGE SCALE GENOMIC DNA]</scope>
    <source>
        <strain evidence="1 2">Zhejiang</strain>
    </source>
</reference>
<evidence type="ECO:0000313" key="1">
    <source>
        <dbReference type="EMBL" id="KIH43022.1"/>
    </source>
</evidence>
<accession>A0A0C2C078</accession>